<keyword evidence="1" id="KW-0812">Transmembrane</keyword>
<comment type="caution">
    <text evidence="2">The sequence shown here is derived from an EMBL/GenBank/DDBJ whole genome shotgun (WGS) entry which is preliminary data.</text>
</comment>
<accession>A0A644UDC0</accession>
<feature type="transmembrane region" description="Helical" evidence="1">
    <location>
        <begin position="52"/>
        <end position="69"/>
    </location>
</feature>
<feature type="transmembrane region" description="Helical" evidence="1">
    <location>
        <begin position="305"/>
        <end position="324"/>
    </location>
</feature>
<sequence>MIRYLLRNYSWIIIIFFGLLYVIFLSNNPTSDSYSNAFSSITQEEMFRPHHLLYSALGYIIYLPFQSTFIEPIRLFQAVNVIFAMACFIVVRIILLRLHLKEPLIAASIFFLGSCFGFQRFAIDNECYIISLFFSLLSINFIQTFLIKNKTYKVVLCALFCSIGCLFHQIVIFTWLCCFVVIIFNRNWKYILYFSLISLIIPIAYSFVVCFQQEAISINSLMSFVLNDYLNQNAEMPILKNVVLMSSISFVRTFFQVHGYMVSLFYLHPIIGTLIVLVTLVFLTLGIVSLFKIKRNKITLFQERRFLRFSWWLLIYNLAFAVFSNGNAEFMVIIPFIIVILSIYYFENIRPVLYGFGFAMYVWNLFFALTPIGLLNLNSNEEIANLVQKEDAVFVLKDKVAVDNIVAYNQRNQNINNTFKISEVSPEQFDIWVKENKTIYTDYFGGKESLSRANIAQSRTNNIPTNNPILKNKKYFTPKYKFTSLGQEKEIWSYSY</sequence>
<keyword evidence="1" id="KW-0472">Membrane</keyword>
<dbReference type="AlphaFoldDB" id="A0A644UDC0"/>
<feature type="transmembrane region" description="Helical" evidence="1">
    <location>
        <begin position="154"/>
        <end position="184"/>
    </location>
</feature>
<organism evidence="2">
    <name type="scientific">bioreactor metagenome</name>
    <dbReference type="NCBI Taxonomy" id="1076179"/>
    <lineage>
        <taxon>unclassified sequences</taxon>
        <taxon>metagenomes</taxon>
        <taxon>ecological metagenomes</taxon>
    </lineage>
</organism>
<name>A0A644UDC0_9ZZZZ</name>
<reference evidence="2" key="1">
    <citation type="submission" date="2019-08" db="EMBL/GenBank/DDBJ databases">
        <authorList>
            <person name="Kucharzyk K."/>
            <person name="Murdoch R.W."/>
            <person name="Higgins S."/>
            <person name="Loffler F."/>
        </authorList>
    </citation>
    <scope>NUCLEOTIDE SEQUENCE</scope>
</reference>
<feature type="transmembrane region" description="Helical" evidence="1">
    <location>
        <begin position="75"/>
        <end position="95"/>
    </location>
</feature>
<evidence type="ECO:0000256" key="1">
    <source>
        <dbReference type="SAM" id="Phobius"/>
    </source>
</evidence>
<dbReference type="EMBL" id="VSSQ01000101">
    <property type="protein sequence ID" value="MPL76894.1"/>
    <property type="molecule type" value="Genomic_DNA"/>
</dbReference>
<feature type="transmembrane region" description="Helical" evidence="1">
    <location>
        <begin position="353"/>
        <end position="375"/>
    </location>
</feature>
<feature type="transmembrane region" description="Helical" evidence="1">
    <location>
        <begin position="6"/>
        <end position="25"/>
    </location>
</feature>
<evidence type="ECO:0000313" key="2">
    <source>
        <dbReference type="EMBL" id="MPL76894.1"/>
    </source>
</evidence>
<feature type="transmembrane region" description="Helical" evidence="1">
    <location>
        <begin position="104"/>
        <end position="122"/>
    </location>
</feature>
<feature type="transmembrane region" description="Helical" evidence="1">
    <location>
        <begin position="330"/>
        <end position="346"/>
    </location>
</feature>
<proteinExistence type="predicted"/>
<protein>
    <recommendedName>
        <fullName evidence="3">Glycosyltransferase RgtA/B/C/D-like domain-containing protein</fullName>
    </recommendedName>
</protein>
<feature type="transmembrane region" description="Helical" evidence="1">
    <location>
        <begin position="128"/>
        <end position="147"/>
    </location>
</feature>
<evidence type="ECO:0008006" key="3">
    <source>
        <dbReference type="Google" id="ProtNLM"/>
    </source>
</evidence>
<feature type="transmembrane region" description="Helical" evidence="1">
    <location>
        <begin position="267"/>
        <end position="293"/>
    </location>
</feature>
<keyword evidence="1" id="KW-1133">Transmembrane helix</keyword>
<feature type="transmembrane region" description="Helical" evidence="1">
    <location>
        <begin position="190"/>
        <end position="211"/>
    </location>
</feature>
<gene>
    <name evidence="2" type="ORF">SDC9_22745</name>
</gene>